<dbReference type="PROSITE" id="PS50835">
    <property type="entry name" value="IG_LIKE"/>
    <property type="match status" value="1"/>
</dbReference>
<dbReference type="GO" id="GO:0070160">
    <property type="term" value="C:tight junction"/>
    <property type="evidence" value="ECO:0007669"/>
    <property type="project" value="TreeGrafter"/>
</dbReference>
<feature type="transmembrane region" description="Helical" evidence="2">
    <location>
        <begin position="274"/>
        <end position="296"/>
    </location>
</feature>
<keyword evidence="5" id="KW-1185">Reference proteome</keyword>
<keyword evidence="2" id="KW-0812">Transmembrane</keyword>
<keyword evidence="2" id="KW-1133">Transmembrane helix</keyword>
<dbReference type="InterPro" id="IPR013106">
    <property type="entry name" value="Ig_V-set"/>
</dbReference>
<dbReference type="GO" id="GO:0007159">
    <property type="term" value="P:leukocyte cell-cell adhesion"/>
    <property type="evidence" value="ECO:0007669"/>
    <property type="project" value="TreeGrafter"/>
</dbReference>
<dbReference type="InterPro" id="IPR013783">
    <property type="entry name" value="Ig-like_fold"/>
</dbReference>
<comment type="caution">
    <text evidence="4">The sequence shown here is derived from an EMBL/GenBank/DDBJ whole genome shotgun (WGS) entry which is preliminary data.</text>
</comment>
<reference evidence="4 5" key="1">
    <citation type="journal article" date="2018" name="G3 (Bethesda)">
        <title>A High-Quality Reference Genome for the Invasive Mosquitofish Gambusia affinis Using a Chicago Library.</title>
        <authorList>
            <person name="Hoffberg S.L."/>
            <person name="Troendle N.J."/>
            <person name="Glenn T.C."/>
            <person name="Mahmud O."/>
            <person name="Louha S."/>
            <person name="Chalopin D."/>
            <person name="Bennetzen J.L."/>
            <person name="Mauricio R."/>
        </authorList>
    </citation>
    <scope>NUCLEOTIDE SEQUENCE [LARGE SCALE GENOMIC DNA]</scope>
    <source>
        <strain evidence="4">NE01/NJP1002.9</strain>
        <tissue evidence="4">Muscle</tissue>
    </source>
</reference>
<dbReference type="InterPro" id="IPR007110">
    <property type="entry name" value="Ig-like_dom"/>
</dbReference>
<dbReference type="GO" id="GO:0005886">
    <property type="term" value="C:plasma membrane"/>
    <property type="evidence" value="ECO:0007669"/>
    <property type="project" value="TreeGrafter"/>
</dbReference>
<dbReference type="SMART" id="SM00408">
    <property type="entry name" value="IGc2"/>
    <property type="match status" value="1"/>
</dbReference>
<feature type="non-terminal residue" evidence="4">
    <location>
        <position position="352"/>
    </location>
</feature>
<dbReference type="SMART" id="SM00409">
    <property type="entry name" value="IG"/>
    <property type="match status" value="1"/>
</dbReference>
<dbReference type="GO" id="GO:0009986">
    <property type="term" value="C:cell surface"/>
    <property type="evidence" value="ECO:0007669"/>
    <property type="project" value="TreeGrafter"/>
</dbReference>
<feature type="domain" description="Ig-like" evidence="3">
    <location>
        <begin position="108"/>
        <end position="203"/>
    </location>
</feature>
<dbReference type="Proteomes" id="UP000250572">
    <property type="component" value="Unassembled WGS sequence"/>
</dbReference>
<dbReference type="AlphaFoldDB" id="A0A315WB11"/>
<dbReference type="Pfam" id="PF13927">
    <property type="entry name" value="Ig_3"/>
    <property type="match status" value="1"/>
</dbReference>
<feature type="compositionally biased region" description="Low complexity" evidence="1">
    <location>
        <begin position="68"/>
        <end position="77"/>
    </location>
</feature>
<accession>A0A315WB11</accession>
<evidence type="ECO:0000313" key="4">
    <source>
        <dbReference type="EMBL" id="PWA32227.1"/>
    </source>
</evidence>
<proteinExistence type="predicted"/>
<dbReference type="PANTHER" id="PTHR44663:SF3">
    <property type="entry name" value="JUNCTIONAL ADHESION MOLECULE 2A"/>
    <property type="match status" value="1"/>
</dbReference>
<evidence type="ECO:0000256" key="1">
    <source>
        <dbReference type="SAM" id="MobiDB-lite"/>
    </source>
</evidence>
<sequence length="352" mass="38503">DRYPPFPARRLRRRHAAPRSSRCKSSSPPGQSGRLLPPPTLGPDGSLFPGSWMNDRRVVNKCEKNAEAPRSASPAPSTEDETQPELWTTMEGTSLYLPIVILLMQCSPSLPVTVSTNRPKVEVEEFSDAELSCLFHTERDPNPRIEWKKKAKEVSFVYFDGRFRGPFEGRATIDGATVTLHRVTQEDAGEYRCEISASLDTVSLGETNVTLNVLVPPQTPTCEVPASAVTGSAEFKAVTKDDSGRYSCLASNGVGSPKMCEAKHMTIEDVNITVILGSVVVVFLLLVVCGCGGMLLHRNGLLSRRLPAWCAVLHEPALVKAANLIPRRSFWISQCHGAAHISSQTLHRADDT</sequence>
<dbReference type="EMBL" id="NHOQ01000199">
    <property type="protein sequence ID" value="PWA32227.1"/>
    <property type="molecule type" value="Genomic_DNA"/>
</dbReference>
<evidence type="ECO:0000313" key="5">
    <source>
        <dbReference type="Proteomes" id="UP000250572"/>
    </source>
</evidence>
<dbReference type="InterPro" id="IPR036179">
    <property type="entry name" value="Ig-like_dom_sf"/>
</dbReference>
<evidence type="ECO:0000256" key="2">
    <source>
        <dbReference type="SAM" id="Phobius"/>
    </source>
</evidence>
<dbReference type="Gene3D" id="2.60.40.10">
    <property type="entry name" value="Immunoglobulins"/>
    <property type="match status" value="2"/>
</dbReference>
<keyword evidence="2" id="KW-0472">Membrane</keyword>
<protein>
    <recommendedName>
        <fullName evidence="3">Ig-like domain-containing protein</fullName>
    </recommendedName>
</protein>
<feature type="compositionally biased region" description="Low complexity" evidence="1">
    <location>
        <begin position="18"/>
        <end position="32"/>
    </location>
</feature>
<gene>
    <name evidence="4" type="ORF">CCH79_00013202</name>
</gene>
<dbReference type="PANTHER" id="PTHR44663">
    <property type="entry name" value="JUNCTIONAL ADHESION MOLECULE B"/>
    <property type="match status" value="1"/>
</dbReference>
<dbReference type="SUPFAM" id="SSF48726">
    <property type="entry name" value="Immunoglobulin"/>
    <property type="match status" value="2"/>
</dbReference>
<feature type="region of interest" description="Disordered" evidence="1">
    <location>
        <begin position="64"/>
        <end position="85"/>
    </location>
</feature>
<dbReference type="STRING" id="33528.ENSGAFP00000009119"/>
<organism evidence="4 5">
    <name type="scientific">Gambusia affinis</name>
    <name type="common">Western mosquitofish</name>
    <name type="synonym">Heterandria affinis</name>
    <dbReference type="NCBI Taxonomy" id="33528"/>
    <lineage>
        <taxon>Eukaryota</taxon>
        <taxon>Metazoa</taxon>
        <taxon>Chordata</taxon>
        <taxon>Craniata</taxon>
        <taxon>Vertebrata</taxon>
        <taxon>Euteleostomi</taxon>
        <taxon>Actinopterygii</taxon>
        <taxon>Neopterygii</taxon>
        <taxon>Teleostei</taxon>
        <taxon>Neoteleostei</taxon>
        <taxon>Acanthomorphata</taxon>
        <taxon>Ovalentaria</taxon>
        <taxon>Atherinomorphae</taxon>
        <taxon>Cyprinodontiformes</taxon>
        <taxon>Poeciliidae</taxon>
        <taxon>Poeciliinae</taxon>
        <taxon>Gambusia</taxon>
    </lineage>
</organism>
<dbReference type="SMART" id="SM00406">
    <property type="entry name" value="IGv"/>
    <property type="match status" value="1"/>
</dbReference>
<dbReference type="GO" id="GO:0098636">
    <property type="term" value="C:protein complex involved in cell adhesion"/>
    <property type="evidence" value="ECO:0007669"/>
    <property type="project" value="TreeGrafter"/>
</dbReference>
<feature type="region of interest" description="Disordered" evidence="1">
    <location>
        <begin position="1"/>
        <end position="52"/>
    </location>
</feature>
<evidence type="ECO:0000259" key="3">
    <source>
        <dbReference type="PROSITE" id="PS50835"/>
    </source>
</evidence>
<dbReference type="InterPro" id="IPR003598">
    <property type="entry name" value="Ig_sub2"/>
</dbReference>
<feature type="non-terminal residue" evidence="4">
    <location>
        <position position="1"/>
    </location>
</feature>
<dbReference type="InterPro" id="IPR003599">
    <property type="entry name" value="Ig_sub"/>
</dbReference>
<name>A0A315WB11_GAMAF</name>
<dbReference type="InterPro" id="IPR042625">
    <property type="entry name" value="JAM2"/>
</dbReference>